<dbReference type="InterPro" id="IPR016032">
    <property type="entry name" value="Sig_transdc_resp-reg_C-effctor"/>
</dbReference>
<dbReference type="AlphaFoldDB" id="A0A2P8EFS3"/>
<dbReference type="PANTHER" id="PTHR40082:SF1">
    <property type="entry name" value="BLR5956 PROTEIN"/>
    <property type="match status" value="1"/>
</dbReference>
<dbReference type="PROSITE" id="PS51755">
    <property type="entry name" value="OMPR_PHOB"/>
    <property type="match status" value="1"/>
</dbReference>
<dbReference type="PANTHER" id="PTHR40082">
    <property type="entry name" value="BLR5956 PROTEIN"/>
    <property type="match status" value="1"/>
</dbReference>
<feature type="domain" description="OmpR/PhoB-type" evidence="3">
    <location>
        <begin position="286"/>
        <end position="378"/>
    </location>
</feature>
<dbReference type="SUPFAM" id="SSF69618">
    <property type="entry name" value="HemD-like"/>
    <property type="match status" value="1"/>
</dbReference>
<feature type="DNA-binding region" description="OmpR/PhoB-type" evidence="2">
    <location>
        <begin position="286"/>
        <end position="378"/>
    </location>
</feature>
<dbReference type="EMBL" id="PYGE01000001">
    <property type="protein sequence ID" value="PSL08312.1"/>
    <property type="molecule type" value="Genomic_DNA"/>
</dbReference>
<dbReference type="Proteomes" id="UP000243528">
    <property type="component" value="Unassembled WGS sequence"/>
</dbReference>
<protein>
    <submittedName>
        <fullName evidence="4">Uroporphyrinogen-III synthase</fullName>
    </submittedName>
</protein>
<dbReference type="GO" id="GO:0006780">
    <property type="term" value="P:uroporphyrinogen III biosynthetic process"/>
    <property type="evidence" value="ECO:0007669"/>
    <property type="project" value="InterPro"/>
</dbReference>
<dbReference type="GO" id="GO:0000160">
    <property type="term" value="P:phosphorelay signal transduction system"/>
    <property type="evidence" value="ECO:0007669"/>
    <property type="project" value="InterPro"/>
</dbReference>
<gene>
    <name evidence="4" type="ORF">CLV30_101283</name>
</gene>
<sequence>MTAVRDTVDGPRSDASAPLEGFTVAVTAARRREELGSLLERRGARVVQAPAIRIVPLDDDAELLAATRDCVQRPPDIAVATTGIGFRGWMEAADGWDLGESLRDRLSGATLLARGPKARGAVRAAGLTDHWSPESESSAEVLEYLLERDLDGRRVAVQLHGEPLPDFTDALEAAGAEVVPLPVYRWELPEDVTPLARLVESVAAHQVDCVVFTSAPAVASLLELGERAGLADEVDAAFRTGAVMPACVGQVTASRLERAGITTVQPRRARIGALVREVAGELPARCRTIRAAGHDVQLRGHAVVVDGDVCELAPAPMAVMTALARRPGVVVSRADLLAVLPGGGSDEHAVEMAVTRLRGAVGARVVQTVVKRGYRLAYEPEAGEKDGA</sequence>
<reference evidence="4 5" key="1">
    <citation type="submission" date="2018-03" db="EMBL/GenBank/DDBJ databases">
        <title>Genomic Encyclopedia of Archaeal and Bacterial Type Strains, Phase II (KMG-II): from individual species to whole genera.</title>
        <authorList>
            <person name="Goeker M."/>
        </authorList>
    </citation>
    <scope>NUCLEOTIDE SEQUENCE [LARGE SCALE GENOMIC DNA]</scope>
    <source>
        <strain evidence="4 5">DSM 45211</strain>
    </source>
</reference>
<evidence type="ECO:0000313" key="5">
    <source>
        <dbReference type="Proteomes" id="UP000243528"/>
    </source>
</evidence>
<dbReference type="SMART" id="SM00862">
    <property type="entry name" value="Trans_reg_C"/>
    <property type="match status" value="1"/>
</dbReference>
<organism evidence="4 5">
    <name type="scientific">Haloactinopolyspora alba</name>
    <dbReference type="NCBI Taxonomy" id="648780"/>
    <lineage>
        <taxon>Bacteria</taxon>
        <taxon>Bacillati</taxon>
        <taxon>Actinomycetota</taxon>
        <taxon>Actinomycetes</taxon>
        <taxon>Jiangellales</taxon>
        <taxon>Jiangellaceae</taxon>
        <taxon>Haloactinopolyspora</taxon>
    </lineage>
</organism>
<dbReference type="GO" id="GO:0003677">
    <property type="term" value="F:DNA binding"/>
    <property type="evidence" value="ECO:0007669"/>
    <property type="project" value="UniProtKB-UniRule"/>
</dbReference>
<dbReference type="Pfam" id="PF00486">
    <property type="entry name" value="Trans_reg_C"/>
    <property type="match status" value="1"/>
</dbReference>
<accession>A0A2P8EFS3</accession>
<dbReference type="CDD" id="cd00383">
    <property type="entry name" value="trans_reg_C"/>
    <property type="match status" value="1"/>
</dbReference>
<dbReference type="InterPro" id="IPR001867">
    <property type="entry name" value="OmpR/PhoB-type_DNA-bd"/>
</dbReference>
<evidence type="ECO:0000313" key="4">
    <source>
        <dbReference type="EMBL" id="PSL08312.1"/>
    </source>
</evidence>
<dbReference type="OrthoDB" id="213853at2"/>
<dbReference type="Gene3D" id="1.10.10.10">
    <property type="entry name" value="Winged helix-like DNA-binding domain superfamily/Winged helix DNA-binding domain"/>
    <property type="match status" value="1"/>
</dbReference>
<dbReference type="GO" id="GO:0004852">
    <property type="term" value="F:uroporphyrinogen-III synthase activity"/>
    <property type="evidence" value="ECO:0007669"/>
    <property type="project" value="InterPro"/>
</dbReference>
<dbReference type="Gene3D" id="3.40.50.10090">
    <property type="match status" value="2"/>
</dbReference>
<dbReference type="InterPro" id="IPR003754">
    <property type="entry name" value="4pyrrol_synth_uPrphyn_synth"/>
</dbReference>
<dbReference type="SUPFAM" id="SSF46894">
    <property type="entry name" value="C-terminal effector domain of the bipartite response regulators"/>
    <property type="match status" value="1"/>
</dbReference>
<keyword evidence="1 2" id="KW-0238">DNA-binding</keyword>
<dbReference type="InterPro" id="IPR039793">
    <property type="entry name" value="UROS/Hem4"/>
</dbReference>
<dbReference type="GO" id="GO:0006355">
    <property type="term" value="P:regulation of DNA-templated transcription"/>
    <property type="evidence" value="ECO:0007669"/>
    <property type="project" value="InterPro"/>
</dbReference>
<name>A0A2P8EFS3_9ACTN</name>
<dbReference type="InterPro" id="IPR036108">
    <property type="entry name" value="4pyrrol_syn_uPrphyn_synt_sf"/>
</dbReference>
<dbReference type="NCBIfam" id="NF005568">
    <property type="entry name" value="PRK07239.1"/>
    <property type="match status" value="1"/>
</dbReference>
<evidence type="ECO:0000256" key="2">
    <source>
        <dbReference type="PROSITE-ProRule" id="PRU01091"/>
    </source>
</evidence>
<comment type="caution">
    <text evidence="4">The sequence shown here is derived from an EMBL/GenBank/DDBJ whole genome shotgun (WGS) entry which is preliminary data.</text>
</comment>
<evidence type="ECO:0000259" key="3">
    <source>
        <dbReference type="PROSITE" id="PS51755"/>
    </source>
</evidence>
<keyword evidence="5" id="KW-1185">Reference proteome</keyword>
<dbReference type="InterPro" id="IPR036388">
    <property type="entry name" value="WH-like_DNA-bd_sf"/>
</dbReference>
<evidence type="ECO:0000256" key="1">
    <source>
        <dbReference type="ARBA" id="ARBA00023125"/>
    </source>
</evidence>
<dbReference type="CDD" id="cd06578">
    <property type="entry name" value="HemD"/>
    <property type="match status" value="1"/>
</dbReference>
<dbReference type="Pfam" id="PF02602">
    <property type="entry name" value="HEM4"/>
    <property type="match status" value="1"/>
</dbReference>
<proteinExistence type="predicted"/>